<gene>
    <name evidence="2" type="ORF">SAMN05444320_101433</name>
</gene>
<name>A0A1M4UI48_STRHI</name>
<keyword evidence="3" id="KW-1185">Reference proteome</keyword>
<dbReference type="STRING" id="2017.SAMN05444320_101433"/>
<sequence>MASLLAELTMLTHFAFLAYVVLGGFLAWWWPRALVPHLVAAAWGALIVTIPWLDCPLTIVEDHFRRAAGQPGVVVFIDTYVSGVLYPTRHGVTAQVVAAAVVATSWLGVYLRWRGARGTGARTHRVGR</sequence>
<dbReference type="RefSeq" id="WP_073479597.1">
    <property type="nucleotide sequence ID" value="NZ_FQVN01000001.1"/>
</dbReference>
<dbReference type="InterPro" id="IPR021218">
    <property type="entry name" value="DUF2784"/>
</dbReference>
<evidence type="ECO:0000313" key="3">
    <source>
        <dbReference type="Proteomes" id="UP000184501"/>
    </source>
</evidence>
<reference evidence="2 3" key="1">
    <citation type="submission" date="2016-11" db="EMBL/GenBank/DDBJ databases">
        <authorList>
            <person name="Jaros S."/>
            <person name="Januszkiewicz K."/>
            <person name="Wedrychowicz H."/>
        </authorList>
    </citation>
    <scope>NUCLEOTIDE SEQUENCE [LARGE SCALE GENOMIC DNA]</scope>
    <source>
        <strain evidence="2 3">DSM 44523</strain>
    </source>
</reference>
<keyword evidence="1" id="KW-0472">Membrane</keyword>
<proteinExistence type="predicted"/>
<accession>A0A1M4UI48</accession>
<feature type="transmembrane region" description="Helical" evidence="1">
    <location>
        <begin position="37"/>
        <end position="55"/>
    </location>
</feature>
<dbReference type="EMBL" id="FQVN01000001">
    <property type="protein sequence ID" value="SHE56369.1"/>
    <property type="molecule type" value="Genomic_DNA"/>
</dbReference>
<organism evidence="2 3">
    <name type="scientific">Streptoalloteichus hindustanus</name>
    <dbReference type="NCBI Taxonomy" id="2017"/>
    <lineage>
        <taxon>Bacteria</taxon>
        <taxon>Bacillati</taxon>
        <taxon>Actinomycetota</taxon>
        <taxon>Actinomycetes</taxon>
        <taxon>Pseudonocardiales</taxon>
        <taxon>Pseudonocardiaceae</taxon>
        <taxon>Streptoalloteichus</taxon>
    </lineage>
</organism>
<dbReference type="Proteomes" id="UP000184501">
    <property type="component" value="Unassembled WGS sequence"/>
</dbReference>
<dbReference type="OrthoDB" id="370375at2"/>
<evidence type="ECO:0000313" key="2">
    <source>
        <dbReference type="EMBL" id="SHE56369.1"/>
    </source>
</evidence>
<feature type="transmembrane region" description="Helical" evidence="1">
    <location>
        <begin position="92"/>
        <end position="113"/>
    </location>
</feature>
<keyword evidence="1" id="KW-1133">Transmembrane helix</keyword>
<evidence type="ECO:0000256" key="1">
    <source>
        <dbReference type="SAM" id="Phobius"/>
    </source>
</evidence>
<dbReference type="AlphaFoldDB" id="A0A1M4UI48"/>
<keyword evidence="1" id="KW-0812">Transmembrane</keyword>
<dbReference type="Pfam" id="PF10861">
    <property type="entry name" value="DUF2784"/>
    <property type="match status" value="1"/>
</dbReference>
<evidence type="ECO:0008006" key="4">
    <source>
        <dbReference type="Google" id="ProtNLM"/>
    </source>
</evidence>
<protein>
    <recommendedName>
        <fullName evidence="4">DUF2784 domain-containing protein</fullName>
    </recommendedName>
</protein>
<feature type="transmembrane region" description="Helical" evidence="1">
    <location>
        <begin position="12"/>
        <end position="31"/>
    </location>
</feature>